<dbReference type="Pfam" id="PF13304">
    <property type="entry name" value="AAA_21"/>
    <property type="match status" value="2"/>
</dbReference>
<reference evidence="3 4" key="1">
    <citation type="submission" date="2017-05" db="EMBL/GenBank/DDBJ databases">
        <authorList>
            <person name="Varghese N."/>
            <person name="Submissions S."/>
        </authorList>
    </citation>
    <scope>NUCLEOTIDE SEQUENCE [LARGE SCALE GENOMIC DNA]</scope>
    <source>
        <strain evidence="3 4">DSM 19382</strain>
    </source>
</reference>
<feature type="domain" description="ATPase AAA-type core" evidence="1">
    <location>
        <begin position="273"/>
        <end position="380"/>
    </location>
</feature>
<evidence type="ECO:0000313" key="4">
    <source>
        <dbReference type="Proteomes" id="UP000317289"/>
    </source>
</evidence>
<organism evidence="3 4">
    <name type="scientific">Flavobacterium resistens</name>
    <dbReference type="NCBI Taxonomy" id="443612"/>
    <lineage>
        <taxon>Bacteria</taxon>
        <taxon>Pseudomonadati</taxon>
        <taxon>Bacteroidota</taxon>
        <taxon>Flavobacteriia</taxon>
        <taxon>Flavobacteriales</taxon>
        <taxon>Flavobacteriaceae</taxon>
        <taxon>Flavobacterium</taxon>
    </lineage>
</organism>
<dbReference type="InterPro" id="IPR003959">
    <property type="entry name" value="ATPase_AAA_core"/>
</dbReference>
<accession>A0A521BNS6</accession>
<dbReference type="GO" id="GO:0005524">
    <property type="term" value="F:ATP binding"/>
    <property type="evidence" value="ECO:0007669"/>
    <property type="project" value="InterPro"/>
</dbReference>
<reference evidence="2 5" key="2">
    <citation type="submission" date="2019-11" db="EMBL/GenBank/DDBJ databases">
        <title>Flavobacterium resistens genome.</title>
        <authorList>
            <person name="Wilson V.M."/>
            <person name="Newman J.D."/>
        </authorList>
    </citation>
    <scope>NUCLEOTIDE SEQUENCE [LARGE SCALE GENOMIC DNA]</scope>
    <source>
        <strain evidence="2 5">DSM 19382</strain>
    </source>
</reference>
<dbReference type="OrthoDB" id="9809324at2"/>
<dbReference type="GO" id="GO:0016887">
    <property type="term" value="F:ATP hydrolysis activity"/>
    <property type="evidence" value="ECO:0007669"/>
    <property type="project" value="InterPro"/>
</dbReference>
<dbReference type="Gene3D" id="3.40.50.300">
    <property type="entry name" value="P-loop containing nucleotide triphosphate hydrolases"/>
    <property type="match status" value="1"/>
</dbReference>
<dbReference type="EMBL" id="FXTA01000001">
    <property type="protein sequence ID" value="SMO48817.1"/>
    <property type="molecule type" value="Genomic_DNA"/>
</dbReference>
<dbReference type="PANTHER" id="PTHR40396:SF1">
    <property type="entry name" value="ATPASE AAA-TYPE CORE DOMAIN-CONTAINING PROTEIN"/>
    <property type="match status" value="1"/>
</dbReference>
<dbReference type="AlphaFoldDB" id="A0A521BNS6"/>
<evidence type="ECO:0000313" key="3">
    <source>
        <dbReference type="EMBL" id="SMO48817.1"/>
    </source>
</evidence>
<sequence>MLISLEVENFRSFKNRAVFHMLQRNYKRFTEHVVTVNDNLSILKTSGIYGSNGSGKSNLFKCLYYLKKVVESSHFLRSVEAIKNFTPFKLDDLQSGKPIKIELDILIDNFVYSYKINFNSELHIIYEELFKVVNGEVQLIFKRHENNAVDFPSNPALETLKIQLSQALLPQTSILCFDLIKDIEITKVSDWFKTKIDFLFPTYEFDDIAYILSLKNEYLQLANNIIKPLNLGIDELKINLVPISIYLGLDNKDIITQISAILQKKTHHSFKDNMGDYCTALKNEKGEILIAKLVCIHYGTDGSIIEFDVDQESRGTIVLLHLIPALIRSYGEGVNYFIDDINTSLHPILLREILGQYLSFNLGNAKGQLIFNSHEDLLMDERIVRQDEIWLTEKKNGISDIFPLSDFPNIRFDLNLRKNYLNGKFGGVPFEHQPDKLNFGGK</sequence>
<dbReference type="Proteomes" id="UP000317289">
    <property type="component" value="Unassembled WGS sequence"/>
</dbReference>
<dbReference type="PANTHER" id="PTHR40396">
    <property type="entry name" value="ATPASE-LIKE PROTEIN"/>
    <property type="match status" value="1"/>
</dbReference>
<keyword evidence="5" id="KW-1185">Reference proteome</keyword>
<evidence type="ECO:0000259" key="1">
    <source>
        <dbReference type="Pfam" id="PF13304"/>
    </source>
</evidence>
<dbReference type="SUPFAM" id="SSF52540">
    <property type="entry name" value="P-loop containing nucleoside triphosphate hydrolases"/>
    <property type="match status" value="1"/>
</dbReference>
<gene>
    <name evidence="2" type="ORF">GJU42_06320</name>
    <name evidence="3" type="ORF">SAMN06265349_1011271</name>
</gene>
<protein>
    <submittedName>
        <fullName evidence="2">AAA family ATPase</fullName>
    </submittedName>
</protein>
<evidence type="ECO:0000313" key="2">
    <source>
        <dbReference type="EMBL" id="MRX67576.1"/>
    </source>
</evidence>
<dbReference type="EMBL" id="WKKG01000002">
    <property type="protein sequence ID" value="MRX67576.1"/>
    <property type="molecule type" value="Genomic_DNA"/>
</dbReference>
<name>A0A521BNS6_9FLAO</name>
<proteinExistence type="predicted"/>
<dbReference type="Proteomes" id="UP000468990">
    <property type="component" value="Unassembled WGS sequence"/>
</dbReference>
<feature type="domain" description="ATPase AAA-type core" evidence="1">
    <location>
        <begin position="47"/>
        <end position="132"/>
    </location>
</feature>
<evidence type="ECO:0000313" key="5">
    <source>
        <dbReference type="Proteomes" id="UP000468990"/>
    </source>
</evidence>
<dbReference type="InterPro" id="IPR027417">
    <property type="entry name" value="P-loop_NTPase"/>
</dbReference>
<dbReference type="RefSeq" id="WP_142449827.1">
    <property type="nucleotide sequence ID" value="NZ_FXTA01000001.1"/>
</dbReference>